<dbReference type="NCBIfam" id="TIGR00049">
    <property type="entry name" value="iron-sulfur cluster assembly accessory protein"/>
    <property type="match status" value="1"/>
</dbReference>
<sequence>MQTGEFLRVQVEGGGCSGFQYKFSVDSVKNKEDRVFEKRGVEVVVDRDSLEFIKGATLDFSEELIRSSFQVVNNPQAEHGCSCGTSFSIKV</sequence>
<evidence type="ECO:0000256" key="6">
    <source>
        <dbReference type="ARBA" id="ARBA00057540"/>
    </source>
</evidence>
<evidence type="ECO:0000256" key="2">
    <source>
        <dbReference type="ARBA" id="ARBA00006718"/>
    </source>
</evidence>
<dbReference type="PANTHER" id="PTHR43011:SF1">
    <property type="entry name" value="IRON-SULFUR CLUSTER ASSEMBLY 2 HOMOLOG, MITOCHONDRIAL"/>
    <property type="match status" value="1"/>
</dbReference>
<dbReference type="InterPro" id="IPR000361">
    <property type="entry name" value="ATAP_core_dom"/>
</dbReference>
<comment type="caution">
    <text evidence="11">The sequence shown here is derived from an EMBL/GenBank/DDBJ whole genome shotgun (WGS) entry which is preliminary data.</text>
</comment>
<organism evidence="11 12">
    <name type="scientific">Atractosteus spatula</name>
    <name type="common">Alligator gar</name>
    <name type="synonym">Lepisosteus spatula</name>
    <dbReference type="NCBI Taxonomy" id="7917"/>
    <lineage>
        <taxon>Eukaryota</taxon>
        <taxon>Metazoa</taxon>
        <taxon>Chordata</taxon>
        <taxon>Craniata</taxon>
        <taxon>Vertebrata</taxon>
        <taxon>Euteleostomi</taxon>
        <taxon>Actinopterygii</taxon>
        <taxon>Neopterygii</taxon>
        <taxon>Holostei</taxon>
        <taxon>Semionotiformes</taxon>
        <taxon>Lepisosteidae</taxon>
        <taxon>Atractosteus</taxon>
    </lineage>
</organism>
<dbReference type="GO" id="GO:0016226">
    <property type="term" value="P:iron-sulfur cluster assembly"/>
    <property type="evidence" value="ECO:0007669"/>
    <property type="project" value="InterPro"/>
</dbReference>
<dbReference type="EMBL" id="JAAWVO010015741">
    <property type="protein sequence ID" value="MBN3314530.1"/>
    <property type="molecule type" value="Genomic_DNA"/>
</dbReference>
<evidence type="ECO:0000256" key="5">
    <source>
        <dbReference type="ARBA" id="ARBA00023128"/>
    </source>
</evidence>
<dbReference type="GO" id="GO:0120510">
    <property type="term" value="C:mitochondrial [4Fe-4S] assembly complex"/>
    <property type="evidence" value="ECO:0007669"/>
    <property type="project" value="UniProtKB-ARBA"/>
</dbReference>
<keyword evidence="12" id="KW-1185">Reference proteome</keyword>
<evidence type="ECO:0000256" key="9">
    <source>
        <dbReference type="ARBA" id="ARBA00093471"/>
    </source>
</evidence>
<evidence type="ECO:0000256" key="4">
    <source>
        <dbReference type="ARBA" id="ARBA00023004"/>
    </source>
</evidence>
<evidence type="ECO:0000259" key="10">
    <source>
        <dbReference type="Pfam" id="PF01521"/>
    </source>
</evidence>
<keyword evidence="4" id="KW-0408">Iron</keyword>
<dbReference type="PANTHER" id="PTHR43011">
    <property type="entry name" value="IRON-SULFUR CLUSTER ASSEMBLY 2 HOMOLOG, MITOCHONDRIAL"/>
    <property type="match status" value="1"/>
</dbReference>
<keyword evidence="5" id="KW-0496">Mitochondrion</keyword>
<dbReference type="FunFam" id="2.60.300.12:FF:000006">
    <property type="entry name" value="Iron-sulfur cluster assembly 2 mitochondrial"/>
    <property type="match status" value="1"/>
</dbReference>
<dbReference type="PROSITE" id="PS01152">
    <property type="entry name" value="HESB"/>
    <property type="match status" value="1"/>
</dbReference>
<dbReference type="InterPro" id="IPR035903">
    <property type="entry name" value="HesB-like_dom_sf"/>
</dbReference>
<comment type="function">
    <text evidence="6">Involved in the maturation of mitochondrial 4Fe-4S proteins functioning late in the iron-sulfur cluster assembly pathway. May be involved in the binding of an intermediate of Fe/S cluster assembly.</text>
</comment>
<proteinExistence type="inferred from homology"/>
<protein>
    <recommendedName>
        <fullName evidence="7">Iron-sulfur cluster assembly 2 homolog, mitochondrial</fullName>
    </recommendedName>
    <alternativeName>
        <fullName evidence="8">HESB-like domain-containing protein 1</fullName>
    </alternativeName>
</protein>
<gene>
    <name evidence="11" type="primary">Isca2</name>
    <name evidence="11" type="ORF">GTO95_0016121</name>
</gene>
<feature type="non-terminal residue" evidence="11">
    <location>
        <position position="91"/>
    </location>
</feature>
<name>A0A8J7NM91_ATRSP</name>
<accession>A0A8J7NM91</accession>
<dbReference type="GO" id="GO:0051537">
    <property type="term" value="F:2 iron, 2 sulfur cluster binding"/>
    <property type="evidence" value="ECO:0007669"/>
    <property type="project" value="TreeGrafter"/>
</dbReference>
<feature type="domain" description="Core" evidence="10">
    <location>
        <begin position="5"/>
        <end position="84"/>
    </location>
</feature>
<comment type="subunit">
    <text evidence="9">Heterotetramer; forms a dimer of dimers with IBA57. Interacts with [2Fe-2S]-ISCA2 forming the heterodimer [2Fe- 2S]-ISCA2-IBA57 complex; [2Fe-2S] cluster binding is absolutely required to promote the complex formation.</text>
</comment>
<dbReference type="InterPro" id="IPR017870">
    <property type="entry name" value="FeS_cluster_insertion_CS"/>
</dbReference>
<dbReference type="InterPro" id="IPR016092">
    <property type="entry name" value="ATAP"/>
</dbReference>
<dbReference type="SUPFAM" id="SSF89360">
    <property type="entry name" value="HesB-like domain"/>
    <property type="match status" value="1"/>
</dbReference>
<dbReference type="Pfam" id="PF01521">
    <property type="entry name" value="Fe-S_biosyn"/>
    <property type="match status" value="1"/>
</dbReference>
<comment type="similarity">
    <text evidence="2">Belongs to the HesB/IscA family.</text>
</comment>
<evidence type="ECO:0000313" key="11">
    <source>
        <dbReference type="EMBL" id="MBN3314530.1"/>
    </source>
</evidence>
<evidence type="ECO:0000256" key="1">
    <source>
        <dbReference type="ARBA" id="ARBA00004173"/>
    </source>
</evidence>
<dbReference type="GO" id="GO:0051539">
    <property type="term" value="F:4 iron, 4 sulfur cluster binding"/>
    <property type="evidence" value="ECO:0007669"/>
    <property type="project" value="TreeGrafter"/>
</dbReference>
<evidence type="ECO:0000313" key="12">
    <source>
        <dbReference type="Proteomes" id="UP000736164"/>
    </source>
</evidence>
<evidence type="ECO:0000256" key="8">
    <source>
        <dbReference type="ARBA" id="ARBA00077082"/>
    </source>
</evidence>
<keyword evidence="3" id="KW-0479">Metal-binding</keyword>
<dbReference type="Proteomes" id="UP000736164">
    <property type="component" value="Unassembled WGS sequence"/>
</dbReference>
<feature type="non-terminal residue" evidence="11">
    <location>
        <position position="1"/>
    </location>
</feature>
<comment type="subcellular location">
    <subcellularLocation>
        <location evidence="1">Mitochondrion</location>
    </subcellularLocation>
</comment>
<reference evidence="11" key="1">
    <citation type="journal article" date="2021" name="Cell">
        <title>Tracing the genetic footprints of vertebrate landing in non-teleost ray-finned fishes.</title>
        <authorList>
            <person name="Bi X."/>
            <person name="Wang K."/>
            <person name="Yang L."/>
            <person name="Pan H."/>
            <person name="Jiang H."/>
            <person name="Wei Q."/>
            <person name="Fang M."/>
            <person name="Yu H."/>
            <person name="Zhu C."/>
            <person name="Cai Y."/>
            <person name="He Y."/>
            <person name="Gan X."/>
            <person name="Zeng H."/>
            <person name="Yu D."/>
            <person name="Zhu Y."/>
            <person name="Jiang H."/>
            <person name="Qiu Q."/>
            <person name="Yang H."/>
            <person name="Zhang Y.E."/>
            <person name="Wang W."/>
            <person name="Zhu M."/>
            <person name="He S."/>
            <person name="Zhang G."/>
        </authorList>
    </citation>
    <scope>NUCLEOTIDE SEQUENCE</scope>
    <source>
        <strain evidence="11">Allg_001</strain>
    </source>
</reference>
<dbReference type="AlphaFoldDB" id="A0A8J7NM91"/>
<dbReference type="GO" id="GO:0005506">
    <property type="term" value="F:iron ion binding"/>
    <property type="evidence" value="ECO:0007669"/>
    <property type="project" value="TreeGrafter"/>
</dbReference>
<evidence type="ECO:0000256" key="3">
    <source>
        <dbReference type="ARBA" id="ARBA00022723"/>
    </source>
</evidence>
<dbReference type="Gene3D" id="2.60.300.12">
    <property type="entry name" value="HesB-like domain"/>
    <property type="match status" value="1"/>
</dbReference>
<evidence type="ECO:0000256" key="7">
    <source>
        <dbReference type="ARBA" id="ARBA00073313"/>
    </source>
</evidence>